<evidence type="ECO:0000256" key="8">
    <source>
        <dbReference type="ARBA" id="ARBA00023125"/>
    </source>
</evidence>
<keyword evidence="14" id="KW-1185">Reference proteome</keyword>
<dbReference type="RefSeq" id="XP_028657226.1">
    <property type="nucleotide sequence ID" value="XM_028801393.2"/>
</dbReference>
<organism evidence="13 14">
    <name type="scientific">Erpetoichthys calabaricus</name>
    <name type="common">Rope fish</name>
    <name type="synonym">Calamoichthys calabaricus</name>
    <dbReference type="NCBI Taxonomy" id="27687"/>
    <lineage>
        <taxon>Eukaryota</taxon>
        <taxon>Metazoa</taxon>
        <taxon>Chordata</taxon>
        <taxon>Craniata</taxon>
        <taxon>Vertebrata</taxon>
        <taxon>Euteleostomi</taxon>
        <taxon>Actinopterygii</taxon>
        <taxon>Polypteriformes</taxon>
        <taxon>Polypteridae</taxon>
        <taxon>Erpetoichthys</taxon>
    </lineage>
</organism>
<evidence type="ECO:0000256" key="1">
    <source>
        <dbReference type="ARBA" id="ARBA00004123"/>
    </source>
</evidence>
<dbReference type="OrthoDB" id="40579at2759"/>
<dbReference type="FunFam" id="3.30.160.60:FF:001498">
    <property type="entry name" value="Zinc finger protein 404"/>
    <property type="match status" value="1"/>
</dbReference>
<sequence length="442" mass="50795">MESHKEDIEALRLVSVKEEDCEWESVQSLQEGDFLKQEACQWADASIKEENSEFGLPGLQSQSHEMLDLQDLLKEGTMLKNDSILKMCSAVKQEVTDSDSLQWLQYHPQEHVKAEILDSDQNTCGEMWCKGDCEQPSSARQHRKRLQEEGIFSLSSFSEDSFQCSSQQKDYNGNMASGSGNMNLDILPYSCLNVVTLPPSGTGKVCHQVQRTNPGTLHHCHECGKSFKNKSHRDKHLRVHTGEKPFCCPDCGKRFADNSHLQRHKRIHTGERPYDCSECGKRFSLIGNLQRHKRIHTGLRPYYCYECGRRFMERRNLEMHQIIHTGQKPYCCSECDRCFSQIGSLQRHKKMHAGQKLHCCSECGKKFAQLGHLQRHLQIHTGEKPHGCSECGKRFSQVVGLQIHRRIHTGEKPYCCSECGKRFTQLGHLQKHTRIHTRNKSE</sequence>
<comment type="subcellular location">
    <subcellularLocation>
        <location evidence="1">Nucleus</location>
    </subcellularLocation>
</comment>
<dbReference type="Pfam" id="PF00096">
    <property type="entry name" value="zf-C2H2"/>
    <property type="match status" value="8"/>
</dbReference>
<dbReference type="GO" id="GO:0005634">
    <property type="term" value="C:nucleus"/>
    <property type="evidence" value="ECO:0007669"/>
    <property type="project" value="UniProtKB-SubCell"/>
</dbReference>
<dbReference type="FunFam" id="3.30.160.60:FF:001954">
    <property type="entry name" value="Zinc finger protein 787"/>
    <property type="match status" value="2"/>
</dbReference>
<keyword evidence="10" id="KW-0539">Nucleus</keyword>
<proteinExistence type="inferred from homology"/>
<comment type="similarity">
    <text evidence="2">Belongs to the krueppel C2H2-type zinc-finger protein family.</text>
</comment>
<reference evidence="13" key="2">
    <citation type="submission" date="2025-08" db="UniProtKB">
        <authorList>
            <consortium name="Ensembl"/>
        </authorList>
    </citation>
    <scope>IDENTIFICATION</scope>
</reference>
<keyword evidence="3" id="KW-0479">Metal-binding</keyword>
<reference evidence="13" key="3">
    <citation type="submission" date="2025-09" db="UniProtKB">
        <authorList>
            <consortium name="Ensembl"/>
        </authorList>
    </citation>
    <scope>IDENTIFICATION</scope>
</reference>
<dbReference type="Ensembl" id="ENSECRT00000003071.1">
    <property type="protein sequence ID" value="ENSECRP00000003021.1"/>
    <property type="gene ID" value="ENSECRG00000002070.1"/>
</dbReference>
<feature type="domain" description="C2H2-type" evidence="12">
    <location>
        <begin position="218"/>
        <end position="245"/>
    </location>
</feature>
<keyword evidence="4" id="KW-0677">Repeat</keyword>
<evidence type="ECO:0000256" key="4">
    <source>
        <dbReference type="ARBA" id="ARBA00022737"/>
    </source>
</evidence>
<dbReference type="Proteomes" id="UP000694620">
    <property type="component" value="Chromosome 5"/>
</dbReference>
<name>A0A8C4RND0_ERPCA</name>
<dbReference type="RefSeq" id="XP_028657225.1">
    <property type="nucleotide sequence ID" value="XM_028801392.2"/>
</dbReference>
<dbReference type="GeneID" id="114651572"/>
<dbReference type="GeneTree" id="ENSGT01150000286952"/>
<protein>
    <submittedName>
        <fullName evidence="13">Zinc finger protein 664-like</fullName>
    </submittedName>
</protein>
<dbReference type="PANTHER" id="PTHR23234:SF10">
    <property type="entry name" value="RIKEN CDNA 6720489N17 GENE-RELATED"/>
    <property type="match status" value="1"/>
</dbReference>
<evidence type="ECO:0000256" key="6">
    <source>
        <dbReference type="ARBA" id="ARBA00022833"/>
    </source>
</evidence>
<dbReference type="InterPro" id="IPR050758">
    <property type="entry name" value="Znf_C2H2-type"/>
</dbReference>
<dbReference type="FunFam" id="3.30.160.60:FF:002716">
    <property type="entry name" value="Zinc finger protein 212"/>
    <property type="match status" value="1"/>
</dbReference>
<dbReference type="SUPFAM" id="SSF57667">
    <property type="entry name" value="beta-beta-alpha zinc fingers"/>
    <property type="match status" value="4"/>
</dbReference>
<keyword evidence="5 11" id="KW-0863">Zinc-finger</keyword>
<feature type="domain" description="C2H2-type" evidence="12">
    <location>
        <begin position="414"/>
        <end position="441"/>
    </location>
</feature>
<dbReference type="FunFam" id="3.30.160.60:FF:002063">
    <property type="entry name" value="RB associated KRAB zinc finger"/>
    <property type="match status" value="1"/>
</dbReference>
<dbReference type="InterPro" id="IPR036236">
    <property type="entry name" value="Znf_C2H2_sf"/>
</dbReference>
<reference evidence="13" key="1">
    <citation type="submission" date="2021-06" db="EMBL/GenBank/DDBJ databases">
        <authorList>
            <consortium name="Wellcome Sanger Institute Data Sharing"/>
        </authorList>
    </citation>
    <scope>NUCLEOTIDE SEQUENCE [LARGE SCALE GENOMIC DNA]</scope>
</reference>
<feature type="domain" description="C2H2-type" evidence="12">
    <location>
        <begin position="246"/>
        <end position="273"/>
    </location>
</feature>
<feature type="domain" description="C2H2-type" evidence="12">
    <location>
        <begin position="358"/>
        <end position="385"/>
    </location>
</feature>
<dbReference type="GO" id="GO:0003677">
    <property type="term" value="F:DNA binding"/>
    <property type="evidence" value="ECO:0007669"/>
    <property type="project" value="UniProtKB-KW"/>
</dbReference>
<evidence type="ECO:0000256" key="10">
    <source>
        <dbReference type="ARBA" id="ARBA00023242"/>
    </source>
</evidence>
<dbReference type="PROSITE" id="PS00028">
    <property type="entry name" value="ZINC_FINGER_C2H2_1"/>
    <property type="match status" value="8"/>
</dbReference>
<evidence type="ECO:0000256" key="5">
    <source>
        <dbReference type="ARBA" id="ARBA00022771"/>
    </source>
</evidence>
<dbReference type="Gene3D" id="3.30.160.60">
    <property type="entry name" value="Classic Zinc Finger"/>
    <property type="match status" value="8"/>
</dbReference>
<evidence type="ECO:0000256" key="7">
    <source>
        <dbReference type="ARBA" id="ARBA00023015"/>
    </source>
</evidence>
<gene>
    <name evidence="13" type="primary">LOC114651572</name>
</gene>
<evidence type="ECO:0000313" key="13">
    <source>
        <dbReference type="Ensembl" id="ENSECRP00000003021.1"/>
    </source>
</evidence>
<keyword evidence="8" id="KW-0238">DNA-binding</keyword>
<evidence type="ECO:0000259" key="12">
    <source>
        <dbReference type="PROSITE" id="PS50157"/>
    </source>
</evidence>
<evidence type="ECO:0000256" key="9">
    <source>
        <dbReference type="ARBA" id="ARBA00023163"/>
    </source>
</evidence>
<dbReference type="PANTHER" id="PTHR23234">
    <property type="entry name" value="ZNF44 PROTEIN"/>
    <property type="match status" value="1"/>
</dbReference>
<feature type="domain" description="C2H2-type" evidence="12">
    <location>
        <begin position="386"/>
        <end position="413"/>
    </location>
</feature>
<feature type="domain" description="C2H2-type" evidence="12">
    <location>
        <begin position="302"/>
        <end position="329"/>
    </location>
</feature>
<keyword evidence="9" id="KW-0804">Transcription</keyword>
<feature type="domain" description="C2H2-type" evidence="12">
    <location>
        <begin position="274"/>
        <end position="301"/>
    </location>
</feature>
<dbReference type="FunFam" id="3.30.160.60:FF:002343">
    <property type="entry name" value="Zinc finger protein 33A"/>
    <property type="match status" value="1"/>
</dbReference>
<keyword evidence="6" id="KW-0862">Zinc</keyword>
<evidence type="ECO:0000256" key="2">
    <source>
        <dbReference type="ARBA" id="ARBA00006991"/>
    </source>
</evidence>
<accession>A0A8C4RND0</accession>
<feature type="domain" description="C2H2-type" evidence="12">
    <location>
        <begin position="330"/>
        <end position="357"/>
    </location>
</feature>
<keyword evidence="7" id="KW-0805">Transcription regulation</keyword>
<dbReference type="GO" id="GO:0008270">
    <property type="term" value="F:zinc ion binding"/>
    <property type="evidence" value="ECO:0007669"/>
    <property type="project" value="UniProtKB-KW"/>
</dbReference>
<dbReference type="FunFam" id="3.30.160.60:FF:000145">
    <property type="entry name" value="Zinc finger protein 574"/>
    <property type="match status" value="1"/>
</dbReference>
<evidence type="ECO:0000313" key="14">
    <source>
        <dbReference type="Proteomes" id="UP000694620"/>
    </source>
</evidence>
<dbReference type="SMART" id="SM00355">
    <property type="entry name" value="ZnF_C2H2"/>
    <property type="match status" value="8"/>
</dbReference>
<dbReference type="PROSITE" id="PS50157">
    <property type="entry name" value="ZINC_FINGER_C2H2_2"/>
    <property type="match status" value="8"/>
</dbReference>
<dbReference type="InterPro" id="IPR013087">
    <property type="entry name" value="Znf_C2H2_type"/>
</dbReference>
<evidence type="ECO:0000256" key="11">
    <source>
        <dbReference type="PROSITE-ProRule" id="PRU00042"/>
    </source>
</evidence>
<evidence type="ECO:0000256" key="3">
    <source>
        <dbReference type="ARBA" id="ARBA00022723"/>
    </source>
</evidence>
<dbReference type="FunFam" id="3.30.160.60:FF:000690">
    <property type="entry name" value="Zinc finger protein 354C"/>
    <property type="match status" value="1"/>
</dbReference>
<dbReference type="AlphaFoldDB" id="A0A8C4RND0"/>